<dbReference type="SUPFAM" id="SSF53649">
    <property type="entry name" value="Alkaline phosphatase-like"/>
    <property type="match status" value="1"/>
</dbReference>
<sequence>MKTTNRFLRAVANPRLFVRGFNRLFYRRAGLRSENTVGVDVFDEDWDTLVVLDACRYDMFESTSQLEGTLSSRVSKGSSTVEWLRANFDGRDLRDTVYVTANPQLEENRDRWDIQLHKTINVWLDEGWDDETGTVRAETMTEAALEAAEQFPHKRLVVHYMQPHYPFVPAETDFDKKHLQQIDGEGDGPSSENVWNQKFKGELNISRDELWAIYVDNLQYVLKYVEELLTDLSGRTVVTADHGNYVGERASPLPIQEYGHPRGLYDDPVVRVPWLVHEHGSRRNIRRSNIQSSNGVEMETVSDRLRDLGYRE</sequence>
<dbReference type="InterPro" id="IPR017850">
    <property type="entry name" value="Alkaline_phosphatase_core_sf"/>
</dbReference>
<organism evidence="1 2">
    <name type="scientific">Halovenus aranensis</name>
    <dbReference type="NCBI Taxonomy" id="890420"/>
    <lineage>
        <taxon>Archaea</taxon>
        <taxon>Methanobacteriati</taxon>
        <taxon>Methanobacteriota</taxon>
        <taxon>Stenosarchaea group</taxon>
        <taxon>Halobacteria</taxon>
        <taxon>Halobacteriales</taxon>
        <taxon>Haloarculaceae</taxon>
        <taxon>Halovenus</taxon>
    </lineage>
</organism>
<evidence type="ECO:0000313" key="2">
    <source>
        <dbReference type="Proteomes" id="UP000198856"/>
    </source>
</evidence>
<dbReference type="Gene3D" id="3.40.720.10">
    <property type="entry name" value="Alkaline Phosphatase, subunit A"/>
    <property type="match status" value="1"/>
</dbReference>
<reference evidence="1 2" key="1">
    <citation type="submission" date="2016-10" db="EMBL/GenBank/DDBJ databases">
        <authorList>
            <person name="de Groot N.N."/>
        </authorList>
    </citation>
    <scope>NUCLEOTIDE SEQUENCE [LARGE SCALE GENOMIC DNA]</scope>
    <source>
        <strain evidence="1 2">IBRC-M10015</strain>
    </source>
</reference>
<name>A0A1G8ZAH2_9EURY</name>
<gene>
    <name evidence="1" type="ORF">SAMN05216226_1194</name>
</gene>
<dbReference type="AlphaFoldDB" id="A0A1G8ZAH2"/>
<protein>
    <recommendedName>
        <fullName evidence="3">Sulfatase</fullName>
    </recommendedName>
</protein>
<dbReference type="EMBL" id="FNFC01000019">
    <property type="protein sequence ID" value="SDK11160.1"/>
    <property type="molecule type" value="Genomic_DNA"/>
</dbReference>
<keyword evidence="2" id="KW-1185">Reference proteome</keyword>
<dbReference type="STRING" id="890420.SAMN05216226_1194"/>
<proteinExistence type="predicted"/>
<dbReference type="Proteomes" id="UP000198856">
    <property type="component" value="Unassembled WGS sequence"/>
</dbReference>
<accession>A0A1G8ZAH2</accession>
<evidence type="ECO:0000313" key="1">
    <source>
        <dbReference type="EMBL" id="SDK11160.1"/>
    </source>
</evidence>
<evidence type="ECO:0008006" key="3">
    <source>
        <dbReference type="Google" id="ProtNLM"/>
    </source>
</evidence>